<protein>
    <recommendedName>
        <fullName evidence="3">Low temperature requirement protein A</fullName>
    </recommendedName>
</protein>
<reference evidence="1 2" key="1">
    <citation type="submission" date="2018-09" db="EMBL/GenBank/DDBJ databases">
        <title>Micromonospora sp. nov. MS1-9, isolated from a root of Musa sp.</title>
        <authorList>
            <person name="Kuncharoen N."/>
            <person name="Kudo T."/>
            <person name="Ohkuma M."/>
            <person name="Yuki M."/>
            <person name="Tanasupawat S."/>
        </authorList>
    </citation>
    <scope>NUCLEOTIDE SEQUENCE [LARGE SCALE GENOMIC DNA]</scope>
    <source>
        <strain evidence="1 2">MS1-9</strain>
    </source>
</reference>
<evidence type="ECO:0000313" key="2">
    <source>
        <dbReference type="Proteomes" id="UP000275865"/>
    </source>
</evidence>
<comment type="caution">
    <text evidence="1">The sequence shown here is derived from an EMBL/GenBank/DDBJ whole genome shotgun (WGS) entry which is preliminary data.</text>
</comment>
<sequence length="69" mass="7609">MPAMPQKWGIAGMAGESMARGNAAELIRKAGDPQQATFLELFFDLVFVLALTQLSRDLAADLRMILRPF</sequence>
<organism evidence="1 2">
    <name type="scientific">Micromonospora musae</name>
    <dbReference type="NCBI Taxonomy" id="1894970"/>
    <lineage>
        <taxon>Bacteria</taxon>
        <taxon>Bacillati</taxon>
        <taxon>Actinomycetota</taxon>
        <taxon>Actinomycetes</taxon>
        <taxon>Micromonosporales</taxon>
        <taxon>Micromonosporaceae</taxon>
        <taxon>Micromonospora</taxon>
    </lineage>
</organism>
<dbReference type="AlphaFoldDB" id="A0A3A9Y8W6"/>
<evidence type="ECO:0000313" key="1">
    <source>
        <dbReference type="EMBL" id="RKN33931.1"/>
    </source>
</evidence>
<dbReference type="Pfam" id="PF06772">
    <property type="entry name" value="LtrA"/>
    <property type="match status" value="1"/>
</dbReference>
<name>A0A3A9Y8W6_9ACTN</name>
<dbReference type="InterPro" id="IPR010640">
    <property type="entry name" value="Low_temperature_requirement_A"/>
</dbReference>
<evidence type="ECO:0008006" key="3">
    <source>
        <dbReference type="Google" id="ProtNLM"/>
    </source>
</evidence>
<proteinExistence type="predicted"/>
<accession>A0A3A9Y8W6</accession>
<gene>
    <name evidence="1" type="ORF">D7044_09515</name>
</gene>
<dbReference type="Proteomes" id="UP000275865">
    <property type="component" value="Unassembled WGS sequence"/>
</dbReference>
<dbReference type="EMBL" id="RAZT01000004">
    <property type="protein sequence ID" value="RKN33931.1"/>
    <property type="molecule type" value="Genomic_DNA"/>
</dbReference>